<dbReference type="EMBL" id="MQVR01000018">
    <property type="protein sequence ID" value="OKL54357.1"/>
    <property type="molecule type" value="Genomic_DNA"/>
</dbReference>
<evidence type="ECO:0000259" key="2">
    <source>
        <dbReference type="Pfam" id="PF03358"/>
    </source>
</evidence>
<dbReference type="InterPro" id="IPR005025">
    <property type="entry name" value="FMN_Rdtase-like_dom"/>
</dbReference>
<feature type="region of interest" description="Disordered" evidence="1">
    <location>
        <begin position="205"/>
        <end position="241"/>
    </location>
</feature>
<feature type="domain" description="NADPH-dependent FMN reductase-like" evidence="2">
    <location>
        <begin position="3"/>
        <end position="148"/>
    </location>
</feature>
<accession>A0A1Q5Q3I2</accession>
<comment type="caution">
    <text evidence="3">The sequence shown here is derived from an EMBL/GenBank/DDBJ whole genome shotgun (WGS) entry which is preliminary data.</text>
</comment>
<dbReference type="Gene3D" id="3.40.50.360">
    <property type="match status" value="1"/>
</dbReference>
<protein>
    <recommendedName>
        <fullName evidence="2">NADPH-dependent FMN reductase-like domain-containing protein</fullName>
    </recommendedName>
</protein>
<dbReference type="Proteomes" id="UP000185628">
    <property type="component" value="Unassembled WGS sequence"/>
</dbReference>
<keyword evidence="4" id="KW-1185">Reference proteome</keyword>
<dbReference type="OrthoDB" id="9812295at2"/>
<evidence type="ECO:0000313" key="3">
    <source>
        <dbReference type="EMBL" id="OKL54357.1"/>
    </source>
</evidence>
<dbReference type="GO" id="GO:0005829">
    <property type="term" value="C:cytosol"/>
    <property type="evidence" value="ECO:0007669"/>
    <property type="project" value="TreeGrafter"/>
</dbReference>
<feature type="compositionally biased region" description="Basic and acidic residues" evidence="1">
    <location>
        <begin position="226"/>
        <end position="241"/>
    </location>
</feature>
<dbReference type="Pfam" id="PF03358">
    <property type="entry name" value="FMN_red"/>
    <property type="match status" value="1"/>
</dbReference>
<gene>
    <name evidence="3" type="ORF">BSZ39_04480</name>
</gene>
<dbReference type="GO" id="GO:0016491">
    <property type="term" value="F:oxidoreductase activity"/>
    <property type="evidence" value="ECO:0007669"/>
    <property type="project" value="InterPro"/>
</dbReference>
<sequence>MIRLAVIDASTSPLKTGGPIADWVAECARRVRAFDVEIIRIRDVDLPFFDEPYLPRYAHYEHESTRAWSARITSFDAFVFVSPEYNRGYSGRLKNAIDHLAQEWAFKPAAIVSYGASMTGGLRALEALNDVLNSLHMFVTRENVIVPFAGREAHRWEGREVTWGVGEDGEFVATPGMVEACELMLEALVRLDAAMHLVRTPDQLVGDQQGIGNPPSGSIPQVRPRPIRDDREEWRRSGRMR</sequence>
<dbReference type="PANTHER" id="PTHR30543:SF21">
    <property type="entry name" value="NAD(P)H-DEPENDENT FMN REDUCTASE LOT6"/>
    <property type="match status" value="1"/>
</dbReference>
<dbReference type="InterPro" id="IPR029039">
    <property type="entry name" value="Flavoprotein-like_sf"/>
</dbReference>
<dbReference type="SUPFAM" id="SSF52218">
    <property type="entry name" value="Flavoproteins"/>
    <property type="match status" value="1"/>
</dbReference>
<dbReference type="AlphaFoldDB" id="A0A1Q5Q3I2"/>
<evidence type="ECO:0000313" key="4">
    <source>
        <dbReference type="Proteomes" id="UP000185628"/>
    </source>
</evidence>
<reference evidence="4" key="1">
    <citation type="submission" date="2016-12" db="EMBL/GenBank/DDBJ databases">
        <authorList>
            <person name="Meng X."/>
        </authorList>
    </citation>
    <scope>NUCLEOTIDE SEQUENCE [LARGE SCALE GENOMIC DNA]</scope>
    <source>
        <strain evidence="4">DSM 19116</strain>
    </source>
</reference>
<name>A0A1Q5Q3I2_9ACTO</name>
<evidence type="ECO:0000256" key="1">
    <source>
        <dbReference type="SAM" id="MobiDB-lite"/>
    </source>
</evidence>
<dbReference type="RefSeq" id="WP_073716186.1">
    <property type="nucleotide sequence ID" value="NZ_MQVR01000018.1"/>
</dbReference>
<organism evidence="3 4">
    <name type="scientific">Bowdeniella nasicola</name>
    <dbReference type="NCBI Taxonomy" id="208480"/>
    <lineage>
        <taxon>Bacteria</taxon>
        <taxon>Bacillati</taxon>
        <taxon>Actinomycetota</taxon>
        <taxon>Actinomycetes</taxon>
        <taxon>Actinomycetales</taxon>
        <taxon>Actinomycetaceae</taxon>
        <taxon>Bowdeniella</taxon>
    </lineage>
</organism>
<proteinExistence type="predicted"/>
<dbReference type="GO" id="GO:0010181">
    <property type="term" value="F:FMN binding"/>
    <property type="evidence" value="ECO:0007669"/>
    <property type="project" value="TreeGrafter"/>
</dbReference>
<dbReference type="PANTHER" id="PTHR30543">
    <property type="entry name" value="CHROMATE REDUCTASE"/>
    <property type="match status" value="1"/>
</dbReference>
<dbReference type="InterPro" id="IPR050712">
    <property type="entry name" value="NAD(P)H-dep_reductase"/>
</dbReference>